<dbReference type="SUPFAM" id="SSF55961">
    <property type="entry name" value="Bet v1-like"/>
    <property type="match status" value="1"/>
</dbReference>
<gene>
    <name evidence="3" type="ORF">ACH3VR_13125</name>
</gene>
<reference evidence="3 4" key="1">
    <citation type="submission" date="2024-09" db="EMBL/GenBank/DDBJ databases">
        <authorList>
            <person name="Pan X."/>
        </authorList>
    </citation>
    <scope>NUCLEOTIDE SEQUENCE [LARGE SCALE GENOMIC DNA]</scope>
    <source>
        <strain evidence="3 4">B2969</strain>
    </source>
</reference>
<evidence type="ECO:0000259" key="2">
    <source>
        <dbReference type="Pfam" id="PF08327"/>
    </source>
</evidence>
<dbReference type="Pfam" id="PF08327">
    <property type="entry name" value="AHSA1"/>
    <property type="match status" value="1"/>
</dbReference>
<dbReference type="InterPro" id="IPR013538">
    <property type="entry name" value="ASHA1/2-like_C"/>
</dbReference>
<protein>
    <submittedName>
        <fullName evidence="3">SRPBCC domain-containing protein</fullName>
    </submittedName>
</protein>
<keyword evidence="4" id="KW-1185">Reference proteome</keyword>
<organism evidence="3 4">
    <name type="scientific">Microbacterium alkaliflavum</name>
    <dbReference type="NCBI Taxonomy" id="3248839"/>
    <lineage>
        <taxon>Bacteria</taxon>
        <taxon>Bacillati</taxon>
        <taxon>Actinomycetota</taxon>
        <taxon>Actinomycetes</taxon>
        <taxon>Micrococcales</taxon>
        <taxon>Microbacteriaceae</taxon>
        <taxon>Microbacterium</taxon>
    </lineage>
</organism>
<proteinExistence type="inferred from homology"/>
<feature type="domain" description="Activator of Hsp90 ATPase homologue 1/2-like C-terminal" evidence="2">
    <location>
        <begin position="27"/>
        <end position="133"/>
    </location>
</feature>
<dbReference type="EMBL" id="JBIQWL010000004">
    <property type="protein sequence ID" value="MFH8251307.1"/>
    <property type="molecule type" value="Genomic_DNA"/>
</dbReference>
<evidence type="ECO:0000313" key="3">
    <source>
        <dbReference type="EMBL" id="MFH8251307.1"/>
    </source>
</evidence>
<accession>A0ABW7Q8V6</accession>
<name>A0ABW7Q8V6_9MICO</name>
<dbReference type="InterPro" id="IPR023393">
    <property type="entry name" value="START-like_dom_sf"/>
</dbReference>
<dbReference type="Gene3D" id="3.30.530.20">
    <property type="match status" value="1"/>
</dbReference>
<comment type="caution">
    <text evidence="3">The sequence shown here is derived from an EMBL/GenBank/DDBJ whole genome shotgun (WGS) entry which is preliminary data.</text>
</comment>
<comment type="similarity">
    <text evidence="1">Belongs to the AHA1 family.</text>
</comment>
<dbReference type="RefSeq" id="WP_397556757.1">
    <property type="nucleotide sequence ID" value="NZ_JBIQWL010000004.1"/>
</dbReference>
<evidence type="ECO:0000256" key="1">
    <source>
        <dbReference type="ARBA" id="ARBA00006817"/>
    </source>
</evidence>
<dbReference type="Proteomes" id="UP001610861">
    <property type="component" value="Unassembled WGS sequence"/>
</dbReference>
<evidence type="ECO:0000313" key="4">
    <source>
        <dbReference type="Proteomes" id="UP001610861"/>
    </source>
</evidence>
<sequence length="162" mass="18325">MTAIRTGIVTTIDGQPNLVLTRTFGSPAEAVWQTFTESDRLRDWIGYWEGDPTTGHVSFFMTAESDAPEPSRYTIVECDRPRRFGGDTGLWYLWLELEEAHGVTTLRFGQRLNPGEDIGSIGPGWEYYLDRAEAAHEGRDVSAIAWDDYYPALRDEYVALTP</sequence>